<evidence type="ECO:0000256" key="1">
    <source>
        <dbReference type="ARBA" id="ARBA00004141"/>
    </source>
</evidence>
<dbReference type="AlphaFoldDB" id="A0A5N5WVQ9"/>
<feature type="transmembrane region" description="Helical" evidence="6">
    <location>
        <begin position="224"/>
        <end position="241"/>
    </location>
</feature>
<feature type="transmembrane region" description="Helical" evidence="6">
    <location>
        <begin position="268"/>
        <end position="286"/>
    </location>
</feature>
<dbReference type="SUPFAM" id="SSF103473">
    <property type="entry name" value="MFS general substrate transporter"/>
    <property type="match status" value="1"/>
</dbReference>
<dbReference type="Gene3D" id="1.20.1250.20">
    <property type="entry name" value="MFS general substrate transporter like domains"/>
    <property type="match status" value="1"/>
</dbReference>
<evidence type="ECO:0000313" key="7">
    <source>
        <dbReference type="EMBL" id="KAB8071230.1"/>
    </source>
</evidence>
<feature type="transmembrane region" description="Helical" evidence="6">
    <location>
        <begin position="34"/>
        <end position="53"/>
    </location>
</feature>
<dbReference type="EMBL" id="ML732278">
    <property type="protein sequence ID" value="KAB8071230.1"/>
    <property type="molecule type" value="Genomic_DNA"/>
</dbReference>
<keyword evidence="3 6" id="KW-0812">Transmembrane</keyword>
<dbReference type="InterPro" id="IPR036259">
    <property type="entry name" value="MFS_trans_sf"/>
</dbReference>
<evidence type="ECO:0000256" key="3">
    <source>
        <dbReference type="ARBA" id="ARBA00022692"/>
    </source>
</evidence>
<dbReference type="OrthoDB" id="10021397at2759"/>
<feature type="transmembrane region" description="Helical" evidence="6">
    <location>
        <begin position="73"/>
        <end position="92"/>
    </location>
</feature>
<keyword evidence="4 6" id="KW-1133">Transmembrane helix</keyword>
<reference evidence="7 8" key="1">
    <citation type="submission" date="2019-04" db="EMBL/GenBank/DDBJ databases">
        <title>Friends and foes A comparative genomics study of 23 Aspergillus species from section Flavi.</title>
        <authorList>
            <consortium name="DOE Joint Genome Institute"/>
            <person name="Kjaerbolling I."/>
            <person name="Vesth T."/>
            <person name="Frisvad J.C."/>
            <person name="Nybo J.L."/>
            <person name="Theobald S."/>
            <person name="Kildgaard S."/>
            <person name="Isbrandt T."/>
            <person name="Kuo A."/>
            <person name="Sato A."/>
            <person name="Lyhne E.K."/>
            <person name="Kogle M.E."/>
            <person name="Wiebenga A."/>
            <person name="Kun R.S."/>
            <person name="Lubbers R.J."/>
            <person name="Makela M.R."/>
            <person name="Barry K."/>
            <person name="Chovatia M."/>
            <person name="Clum A."/>
            <person name="Daum C."/>
            <person name="Haridas S."/>
            <person name="He G."/>
            <person name="LaButti K."/>
            <person name="Lipzen A."/>
            <person name="Mondo S."/>
            <person name="Riley R."/>
            <person name="Salamov A."/>
            <person name="Simmons B.A."/>
            <person name="Magnuson J.K."/>
            <person name="Henrissat B."/>
            <person name="Mortensen U.H."/>
            <person name="Larsen T.O."/>
            <person name="Devries R.P."/>
            <person name="Grigoriev I.V."/>
            <person name="Machida M."/>
            <person name="Baker S.E."/>
            <person name="Andersen M.R."/>
        </authorList>
    </citation>
    <scope>NUCLEOTIDE SEQUENCE [LARGE SCALE GENOMIC DNA]</scope>
    <source>
        <strain evidence="7 8">CBS 151.66</strain>
    </source>
</reference>
<name>A0A5N5WVQ9_9EURO</name>
<feature type="transmembrane region" description="Helical" evidence="6">
    <location>
        <begin position="104"/>
        <end position="123"/>
    </location>
</feature>
<comment type="subcellular location">
    <subcellularLocation>
        <location evidence="1">Membrane</location>
        <topology evidence="1">Multi-pass membrane protein</topology>
    </subcellularLocation>
</comment>
<gene>
    <name evidence="7" type="ORF">BDV29DRAFT_193413</name>
</gene>
<feature type="transmembrane region" description="Helical" evidence="6">
    <location>
        <begin position="388"/>
        <end position="408"/>
    </location>
</feature>
<dbReference type="PANTHER" id="PTHR23501:SF193">
    <property type="entry name" value="MULTIDRUG TRANSPORTER, PUTATIVE (AFU_ORTHOLOGUE AFUA_8G00940)-RELATED"/>
    <property type="match status" value="1"/>
</dbReference>
<protein>
    <submittedName>
        <fullName evidence="7">Major facilitator superfamily domain-containing protein</fullName>
    </submittedName>
</protein>
<accession>A0A5N5WVQ9</accession>
<dbReference type="GO" id="GO:0005886">
    <property type="term" value="C:plasma membrane"/>
    <property type="evidence" value="ECO:0007669"/>
    <property type="project" value="TreeGrafter"/>
</dbReference>
<keyword evidence="8" id="KW-1185">Reference proteome</keyword>
<evidence type="ECO:0000313" key="8">
    <source>
        <dbReference type="Proteomes" id="UP000326565"/>
    </source>
</evidence>
<keyword evidence="5 6" id="KW-0472">Membrane</keyword>
<feature type="transmembrane region" description="Helical" evidence="6">
    <location>
        <begin position="322"/>
        <end position="343"/>
    </location>
</feature>
<evidence type="ECO:0000256" key="5">
    <source>
        <dbReference type="ARBA" id="ARBA00023136"/>
    </source>
</evidence>
<sequence length="421" mass="45898">MENLDVAHELAQNEERQYITGLKLAMVVSAVTRVYFLVLLDTSIIVNAIPVITTHFHSLEDLGSYGSSYQITRFLGFSFIFALGSLLCGLATSSKMLIVARAIAGLRSSSLMNGSLTIIASYVPLHKSLYVYLKFLLGIVFGPLLGGASTEYTTWRWFAILLIFIEIPEQTTKPSIKSTFDTIIHKLDLVGFRCGRHFILFPLWEHHQGDGAMIPLSMVRKTKVWPSCLVMVCAFAITLSPSYYLPVYFQSLCLCVLTVYLVGKLGYYLPWAVPCGILSPIGAGLLSTLTPDTPTGKWIGYQIILGAGRGPLIAVQNTLPQAQVSVAMSILMFSQALSGALFLTSTDDAPNANPQFTIAAGATGLRDVVKSQDLPGVLEAYAESVDHLFYMAAALGAVCLIFSFGMGWKDIRKKEPAPEQA</sequence>
<dbReference type="GO" id="GO:0022857">
    <property type="term" value="F:transmembrane transporter activity"/>
    <property type="evidence" value="ECO:0007669"/>
    <property type="project" value="TreeGrafter"/>
</dbReference>
<evidence type="ECO:0000256" key="4">
    <source>
        <dbReference type="ARBA" id="ARBA00022989"/>
    </source>
</evidence>
<proteinExistence type="inferred from homology"/>
<comment type="similarity">
    <text evidence="2">Belongs to the major facilitator superfamily. TCR/Tet family.</text>
</comment>
<evidence type="ECO:0000256" key="6">
    <source>
        <dbReference type="SAM" id="Phobius"/>
    </source>
</evidence>
<feature type="transmembrane region" description="Helical" evidence="6">
    <location>
        <begin position="129"/>
        <end position="148"/>
    </location>
</feature>
<dbReference type="PANTHER" id="PTHR23501">
    <property type="entry name" value="MAJOR FACILITATOR SUPERFAMILY"/>
    <property type="match status" value="1"/>
</dbReference>
<dbReference type="Proteomes" id="UP000326565">
    <property type="component" value="Unassembled WGS sequence"/>
</dbReference>
<organism evidence="7 8">
    <name type="scientific">Aspergillus leporis</name>
    <dbReference type="NCBI Taxonomy" id="41062"/>
    <lineage>
        <taxon>Eukaryota</taxon>
        <taxon>Fungi</taxon>
        <taxon>Dikarya</taxon>
        <taxon>Ascomycota</taxon>
        <taxon>Pezizomycotina</taxon>
        <taxon>Eurotiomycetes</taxon>
        <taxon>Eurotiomycetidae</taxon>
        <taxon>Eurotiales</taxon>
        <taxon>Aspergillaceae</taxon>
        <taxon>Aspergillus</taxon>
        <taxon>Aspergillus subgen. Circumdati</taxon>
    </lineage>
</organism>
<evidence type="ECO:0000256" key="2">
    <source>
        <dbReference type="ARBA" id="ARBA00007520"/>
    </source>
</evidence>